<dbReference type="InterPro" id="IPR000668">
    <property type="entry name" value="Peptidase_C1A_C"/>
</dbReference>
<dbReference type="AlphaFoldDB" id="A0AAD7ZPH4"/>
<comment type="caution">
    <text evidence="4">The sequence shown here is derived from an EMBL/GenBank/DDBJ whole genome shotgun (WGS) entry which is preliminary data.</text>
</comment>
<feature type="domain" description="Peptidase C1A papain C-terminal" evidence="3">
    <location>
        <begin position="25"/>
        <end position="161"/>
    </location>
</feature>
<keyword evidence="5" id="KW-1185">Reference proteome</keyword>
<keyword evidence="2" id="KW-1015">Disulfide bond</keyword>
<reference evidence="4" key="2">
    <citation type="submission" date="2023-05" db="EMBL/GenBank/DDBJ databases">
        <authorList>
            <person name="Fouks B."/>
        </authorList>
    </citation>
    <scope>NUCLEOTIDE SEQUENCE</scope>
    <source>
        <strain evidence="4">Stay&amp;Tobe</strain>
        <tissue evidence="4">Testes</tissue>
    </source>
</reference>
<dbReference type="InterPro" id="IPR025660">
    <property type="entry name" value="Pept_his_AS"/>
</dbReference>
<comment type="similarity">
    <text evidence="1">Belongs to the peptidase C1 family.</text>
</comment>
<dbReference type="PROSITE" id="PS00640">
    <property type="entry name" value="THIOL_PROTEASE_ASN"/>
    <property type="match status" value="1"/>
</dbReference>
<feature type="non-terminal residue" evidence="4">
    <location>
        <position position="1"/>
    </location>
</feature>
<dbReference type="InterPro" id="IPR025661">
    <property type="entry name" value="Pept_asp_AS"/>
</dbReference>
<dbReference type="InterPro" id="IPR013128">
    <property type="entry name" value="Peptidase_C1A"/>
</dbReference>
<dbReference type="PROSITE" id="PS00639">
    <property type="entry name" value="THIOL_PROTEASE_HIS"/>
    <property type="match status" value="2"/>
</dbReference>
<reference evidence="4" key="1">
    <citation type="journal article" date="2023" name="IScience">
        <title>Live-bearing cockroach genome reveals convergent evolutionary mechanisms linked to viviparity in insects and beyond.</title>
        <authorList>
            <person name="Fouks B."/>
            <person name="Harrison M.C."/>
            <person name="Mikhailova A.A."/>
            <person name="Marchal E."/>
            <person name="English S."/>
            <person name="Carruthers M."/>
            <person name="Jennings E.C."/>
            <person name="Chiamaka E.L."/>
            <person name="Frigard R.A."/>
            <person name="Pippel M."/>
            <person name="Attardo G.M."/>
            <person name="Benoit J.B."/>
            <person name="Bornberg-Bauer E."/>
            <person name="Tobe S.S."/>
        </authorList>
    </citation>
    <scope>NUCLEOTIDE SEQUENCE</scope>
    <source>
        <strain evidence="4">Stay&amp;Tobe</strain>
    </source>
</reference>
<proteinExistence type="inferred from homology"/>
<dbReference type="Pfam" id="PF00112">
    <property type="entry name" value="Peptidase_C1"/>
    <property type="match status" value="2"/>
</dbReference>
<protein>
    <recommendedName>
        <fullName evidence="3">Peptidase C1A papain C-terminal domain-containing protein</fullName>
    </recommendedName>
</protein>
<dbReference type="PANTHER" id="PTHR12411">
    <property type="entry name" value="CYSTEINE PROTEASE FAMILY C1-RELATED"/>
    <property type="match status" value="1"/>
</dbReference>
<dbReference type="Proteomes" id="UP001233999">
    <property type="component" value="Unassembled WGS sequence"/>
</dbReference>
<sequence>PNSSYRKSFEKECIEWERKFIIYSIYCDPECTTQMLDHGVLVVGYGHVACTDYWLVKNSWSEDWGDNGYIKMCRNKNNNCGIATQASYPLFCCIYCDPDCSSKNLDHAVLVVGYGTDKETKQDYYIVKNSWAADWGENGYLKMCRNQNNNCGIATQASYPLV</sequence>
<evidence type="ECO:0000313" key="5">
    <source>
        <dbReference type="Proteomes" id="UP001233999"/>
    </source>
</evidence>
<evidence type="ECO:0000256" key="1">
    <source>
        <dbReference type="ARBA" id="ARBA00008455"/>
    </source>
</evidence>
<dbReference type="SMART" id="SM00645">
    <property type="entry name" value="Pept_C1"/>
    <property type="match status" value="1"/>
</dbReference>
<dbReference type="Gene3D" id="3.90.70.10">
    <property type="entry name" value="Cysteine proteinases"/>
    <property type="match status" value="2"/>
</dbReference>
<evidence type="ECO:0000259" key="3">
    <source>
        <dbReference type="SMART" id="SM00645"/>
    </source>
</evidence>
<organism evidence="4 5">
    <name type="scientific">Diploptera punctata</name>
    <name type="common">Pacific beetle cockroach</name>
    <dbReference type="NCBI Taxonomy" id="6984"/>
    <lineage>
        <taxon>Eukaryota</taxon>
        <taxon>Metazoa</taxon>
        <taxon>Ecdysozoa</taxon>
        <taxon>Arthropoda</taxon>
        <taxon>Hexapoda</taxon>
        <taxon>Insecta</taxon>
        <taxon>Pterygota</taxon>
        <taxon>Neoptera</taxon>
        <taxon>Polyneoptera</taxon>
        <taxon>Dictyoptera</taxon>
        <taxon>Blattodea</taxon>
        <taxon>Blaberoidea</taxon>
        <taxon>Blaberidae</taxon>
        <taxon>Diplopterinae</taxon>
        <taxon>Diploptera</taxon>
    </lineage>
</organism>
<accession>A0AAD7ZPH4</accession>
<gene>
    <name evidence="4" type="ORF">L9F63_021163</name>
</gene>
<dbReference type="GO" id="GO:0008234">
    <property type="term" value="F:cysteine-type peptidase activity"/>
    <property type="evidence" value="ECO:0007669"/>
    <property type="project" value="InterPro"/>
</dbReference>
<dbReference type="SUPFAM" id="SSF54001">
    <property type="entry name" value="Cysteine proteinases"/>
    <property type="match status" value="2"/>
</dbReference>
<dbReference type="GO" id="GO:0006508">
    <property type="term" value="P:proteolysis"/>
    <property type="evidence" value="ECO:0007669"/>
    <property type="project" value="InterPro"/>
</dbReference>
<name>A0AAD7ZPH4_DIPPU</name>
<dbReference type="InterPro" id="IPR038765">
    <property type="entry name" value="Papain-like_cys_pep_sf"/>
</dbReference>
<evidence type="ECO:0000256" key="2">
    <source>
        <dbReference type="ARBA" id="ARBA00023157"/>
    </source>
</evidence>
<evidence type="ECO:0000313" key="4">
    <source>
        <dbReference type="EMBL" id="KAJ9584494.1"/>
    </source>
</evidence>
<dbReference type="EMBL" id="JASPKZ010007401">
    <property type="protein sequence ID" value="KAJ9584494.1"/>
    <property type="molecule type" value="Genomic_DNA"/>
</dbReference>